<keyword evidence="3 6" id="KW-0812">Transmembrane</keyword>
<feature type="transmembrane region" description="Helical" evidence="6">
    <location>
        <begin position="144"/>
        <end position="166"/>
    </location>
</feature>
<evidence type="ECO:0000256" key="4">
    <source>
        <dbReference type="ARBA" id="ARBA00022989"/>
    </source>
</evidence>
<reference evidence="7" key="1">
    <citation type="journal article" date="2014" name="Int. J. Syst. Evol. Microbiol.">
        <title>Complete genome sequence of Corynebacterium casei LMG S-19264T (=DSM 44701T), isolated from a smear-ripened cheese.</title>
        <authorList>
            <consortium name="US DOE Joint Genome Institute (JGI-PGF)"/>
            <person name="Walter F."/>
            <person name="Albersmeier A."/>
            <person name="Kalinowski J."/>
            <person name="Ruckert C."/>
        </authorList>
    </citation>
    <scope>NUCLEOTIDE SEQUENCE</scope>
    <source>
        <strain evidence="7">CGMCC 1.15454</strain>
    </source>
</reference>
<dbReference type="Pfam" id="PF09678">
    <property type="entry name" value="Caa3_CtaG"/>
    <property type="match status" value="1"/>
</dbReference>
<keyword evidence="2" id="KW-1003">Cell membrane</keyword>
<organism evidence="7 8">
    <name type="scientific">Lentibacillus populi</name>
    <dbReference type="NCBI Taxonomy" id="1827502"/>
    <lineage>
        <taxon>Bacteria</taxon>
        <taxon>Bacillati</taxon>
        <taxon>Bacillota</taxon>
        <taxon>Bacilli</taxon>
        <taxon>Bacillales</taxon>
        <taxon>Bacillaceae</taxon>
        <taxon>Lentibacillus</taxon>
    </lineage>
</organism>
<dbReference type="InterPro" id="IPR019108">
    <property type="entry name" value="Caa3_assmbl_CtaG-rel"/>
</dbReference>
<proteinExistence type="predicted"/>
<evidence type="ECO:0000313" key="7">
    <source>
        <dbReference type="EMBL" id="GGB31327.1"/>
    </source>
</evidence>
<accession>A0A9W5TUH9</accession>
<evidence type="ECO:0000256" key="3">
    <source>
        <dbReference type="ARBA" id="ARBA00022692"/>
    </source>
</evidence>
<feature type="transmembrane region" description="Helical" evidence="6">
    <location>
        <begin position="42"/>
        <end position="60"/>
    </location>
</feature>
<dbReference type="EMBL" id="BMJD01000002">
    <property type="protein sequence ID" value="GGB31327.1"/>
    <property type="molecule type" value="Genomic_DNA"/>
</dbReference>
<protein>
    <recommendedName>
        <fullName evidence="9">Cytochrome c oxidase assembly protein</fullName>
    </recommendedName>
</protein>
<evidence type="ECO:0000313" key="8">
    <source>
        <dbReference type="Proteomes" id="UP000621492"/>
    </source>
</evidence>
<evidence type="ECO:0000256" key="5">
    <source>
        <dbReference type="ARBA" id="ARBA00023136"/>
    </source>
</evidence>
<feature type="transmembrane region" description="Helical" evidence="6">
    <location>
        <begin position="102"/>
        <end position="123"/>
    </location>
</feature>
<keyword evidence="5 6" id="KW-0472">Membrane</keyword>
<evidence type="ECO:0000256" key="1">
    <source>
        <dbReference type="ARBA" id="ARBA00004651"/>
    </source>
</evidence>
<evidence type="ECO:0000256" key="2">
    <source>
        <dbReference type="ARBA" id="ARBA00022475"/>
    </source>
</evidence>
<name>A0A9W5TUH9_9BACI</name>
<reference evidence="7" key="2">
    <citation type="submission" date="2020-09" db="EMBL/GenBank/DDBJ databases">
        <authorList>
            <person name="Sun Q."/>
            <person name="Zhou Y."/>
        </authorList>
    </citation>
    <scope>NUCLEOTIDE SEQUENCE</scope>
    <source>
        <strain evidence="7">CGMCC 1.15454</strain>
    </source>
</reference>
<dbReference type="GO" id="GO:0005886">
    <property type="term" value="C:plasma membrane"/>
    <property type="evidence" value="ECO:0007669"/>
    <property type="project" value="UniProtKB-SubCell"/>
</dbReference>
<comment type="caution">
    <text evidence="7">The sequence shown here is derived from an EMBL/GenBank/DDBJ whole genome shotgun (WGS) entry which is preliminary data.</text>
</comment>
<feature type="transmembrane region" description="Helical" evidence="6">
    <location>
        <begin position="72"/>
        <end position="96"/>
    </location>
</feature>
<evidence type="ECO:0000256" key="6">
    <source>
        <dbReference type="SAM" id="Phobius"/>
    </source>
</evidence>
<keyword evidence="4 6" id="KW-1133">Transmembrane helix</keyword>
<comment type="subcellular location">
    <subcellularLocation>
        <location evidence="1">Cell membrane</location>
        <topology evidence="1">Multi-pass membrane protein</topology>
    </subcellularLocation>
</comment>
<sequence>MGMLAPLLLALAAPMTLLLRTLKVPAARRLSRLLKSYPVRILNHPIIASILNIGGLWILYTTDLYILMQQNIFLHLVVHLHVFLAGYLFTVSMIYIDPIPHRFSFIYRSVVLVIALAGHSILSKHIYAEPPNGVSTAQAESGGMLMYYGGDAIDIILITILCLQWFRATRPRPPLAMSTRV</sequence>
<keyword evidence="8" id="KW-1185">Reference proteome</keyword>
<dbReference type="Proteomes" id="UP000621492">
    <property type="component" value="Unassembled WGS sequence"/>
</dbReference>
<evidence type="ECO:0008006" key="9">
    <source>
        <dbReference type="Google" id="ProtNLM"/>
    </source>
</evidence>
<dbReference type="AlphaFoldDB" id="A0A9W5TUH9"/>
<gene>
    <name evidence="7" type="ORF">GCM10011409_05860</name>
</gene>